<dbReference type="Pfam" id="PF12697">
    <property type="entry name" value="Abhydrolase_6"/>
    <property type="match status" value="1"/>
</dbReference>
<sequence>MASVFNIAQHVIEASHIREYARATSHSQDEKLHLHVKQYIPKDNPVPRKGDVTIIGAHANGFPKATLQPPPAELYEPLWEDLYHDAKSRNLRIRSIYIADAAWQGQSGVLNHDALGNDRKSRSHAAIPLRYPPSCTLHADEALAASWLDHARDILHIINTLRPPPPLVGIGHSFGASILANVALIHPRLMTSLVLLDPVISRFTGTPSSAGPAAASLNRRDVWPSREEAAKSFSQSPFYRTWDRRVLQRWLEHGLRNVSGTNAVTLTTTKHQEVFTYVRPSWDAYDAEGREVIRPDLAVDLDPSLNENWPTYPVYRPEGPRTLASLPALRPSVLYLFGGRSEISSVELREEKLALTGTGVGGSGGVKAGRVSSVVSEESGHLVPLEAPGLCARVAAEWMTTDLTRWLAEEREYETWARRPAAEKTTMSDQLRHHVSQMRVPTQWQHNRSKI</sequence>
<dbReference type="AlphaFoldDB" id="A0A9W8W8T5"/>
<accession>A0A9W8W8T5</accession>
<name>A0A9W8W8T5_9HYPO</name>
<evidence type="ECO:0000259" key="1">
    <source>
        <dbReference type="Pfam" id="PF12697"/>
    </source>
</evidence>
<organism evidence="2 3">
    <name type="scientific">Fusarium piperis</name>
    <dbReference type="NCBI Taxonomy" id="1435070"/>
    <lineage>
        <taxon>Eukaryota</taxon>
        <taxon>Fungi</taxon>
        <taxon>Dikarya</taxon>
        <taxon>Ascomycota</taxon>
        <taxon>Pezizomycotina</taxon>
        <taxon>Sordariomycetes</taxon>
        <taxon>Hypocreomycetidae</taxon>
        <taxon>Hypocreales</taxon>
        <taxon>Nectriaceae</taxon>
        <taxon>Fusarium</taxon>
        <taxon>Fusarium solani species complex</taxon>
    </lineage>
</organism>
<feature type="domain" description="AB hydrolase-1" evidence="1">
    <location>
        <begin position="140"/>
        <end position="393"/>
    </location>
</feature>
<dbReference type="Gene3D" id="3.40.50.1820">
    <property type="entry name" value="alpha/beta hydrolase"/>
    <property type="match status" value="1"/>
</dbReference>
<comment type="caution">
    <text evidence="2">The sequence shown here is derived from an EMBL/GenBank/DDBJ whole genome shotgun (WGS) entry which is preliminary data.</text>
</comment>
<reference evidence="2" key="1">
    <citation type="submission" date="2022-10" db="EMBL/GenBank/DDBJ databases">
        <title>Tapping the CABI collections for fungal endophytes: first genome assemblies for Collariella, Neodidymelliopsis, Ascochyta clinopodiicola, Didymella pomorum, Didymosphaeria variabile, Neocosmospora piperis and Neocucurbitaria cava.</title>
        <authorList>
            <person name="Hill R."/>
        </authorList>
    </citation>
    <scope>NUCLEOTIDE SEQUENCE</scope>
    <source>
        <strain evidence="2">IMI 366586</strain>
    </source>
</reference>
<evidence type="ECO:0000313" key="2">
    <source>
        <dbReference type="EMBL" id="KAJ4315958.1"/>
    </source>
</evidence>
<proteinExistence type="predicted"/>
<protein>
    <recommendedName>
        <fullName evidence="1">AB hydrolase-1 domain-containing protein</fullName>
    </recommendedName>
</protein>
<dbReference type="SUPFAM" id="SSF53474">
    <property type="entry name" value="alpha/beta-Hydrolases"/>
    <property type="match status" value="1"/>
</dbReference>
<dbReference type="Proteomes" id="UP001140502">
    <property type="component" value="Unassembled WGS sequence"/>
</dbReference>
<evidence type="ECO:0000313" key="3">
    <source>
        <dbReference type="Proteomes" id="UP001140502"/>
    </source>
</evidence>
<dbReference type="InterPro" id="IPR029058">
    <property type="entry name" value="AB_hydrolase_fold"/>
</dbReference>
<keyword evidence="3" id="KW-1185">Reference proteome</keyword>
<gene>
    <name evidence="2" type="ORF">N0V84_008092</name>
</gene>
<dbReference type="InterPro" id="IPR000073">
    <property type="entry name" value="AB_hydrolase_1"/>
</dbReference>
<dbReference type="OrthoDB" id="94039at2759"/>
<dbReference type="EMBL" id="JAPEUR010000191">
    <property type="protein sequence ID" value="KAJ4315958.1"/>
    <property type="molecule type" value="Genomic_DNA"/>
</dbReference>